<accession>A0A7R9AU70</accession>
<dbReference type="AlphaFoldDB" id="A0A7R9AU70"/>
<sequence>MTRGSEPAFAWSESGKPFKKNYPQFTQSEIRTSISPSSAVELNTTSALANYATEDLIIFVKSDSFVSYDLMHKYVKARFALPVLLHRDLRFWDPRTCLDRTSGNEDKDVGLELGRLHLEEVNPHLCGGRVENYLIKKTSPERDSNLDLSVIGSLAQHETCALANYANELGARISFNFSPFEVIGARIPAWYIDEVSSHGLYA</sequence>
<reference evidence="1" key="1">
    <citation type="submission" date="2020-11" db="EMBL/GenBank/DDBJ databases">
        <authorList>
            <person name="Tran Van P."/>
        </authorList>
    </citation>
    <scope>NUCLEOTIDE SEQUENCE</scope>
</reference>
<protein>
    <submittedName>
        <fullName evidence="1">Uncharacterized protein</fullName>
    </submittedName>
</protein>
<evidence type="ECO:0000313" key="1">
    <source>
        <dbReference type="EMBL" id="CAD7260207.1"/>
    </source>
</evidence>
<proteinExistence type="predicted"/>
<gene>
    <name evidence="1" type="ORF">TSIB3V08_LOCUS4390</name>
</gene>
<organism evidence="1">
    <name type="scientific">Timema shepardi</name>
    <name type="common">Walking stick</name>
    <dbReference type="NCBI Taxonomy" id="629360"/>
    <lineage>
        <taxon>Eukaryota</taxon>
        <taxon>Metazoa</taxon>
        <taxon>Ecdysozoa</taxon>
        <taxon>Arthropoda</taxon>
        <taxon>Hexapoda</taxon>
        <taxon>Insecta</taxon>
        <taxon>Pterygota</taxon>
        <taxon>Neoptera</taxon>
        <taxon>Polyneoptera</taxon>
        <taxon>Phasmatodea</taxon>
        <taxon>Timematodea</taxon>
        <taxon>Timematoidea</taxon>
        <taxon>Timematidae</taxon>
        <taxon>Timema</taxon>
    </lineage>
</organism>
<dbReference type="EMBL" id="OC001562">
    <property type="protein sequence ID" value="CAD7260207.1"/>
    <property type="molecule type" value="Genomic_DNA"/>
</dbReference>
<name>A0A7R9AU70_TIMSH</name>